<dbReference type="GO" id="GO:0009380">
    <property type="term" value="C:excinuclease repair complex"/>
    <property type="evidence" value="ECO:0007669"/>
    <property type="project" value="InterPro"/>
</dbReference>
<comment type="subcellular location">
    <subcellularLocation>
        <location evidence="6">Cytoplasm</location>
    </subcellularLocation>
</comment>
<dbReference type="NCBIfam" id="NF001824">
    <property type="entry name" value="PRK00558.1-5"/>
    <property type="match status" value="1"/>
</dbReference>
<dbReference type="NCBIfam" id="TIGR00194">
    <property type="entry name" value="uvrC"/>
    <property type="match status" value="1"/>
</dbReference>
<dbReference type="SUPFAM" id="SSF82771">
    <property type="entry name" value="GIY-YIG endonuclease"/>
    <property type="match status" value="1"/>
</dbReference>
<dbReference type="PANTHER" id="PTHR30562">
    <property type="entry name" value="UVRC/OXIDOREDUCTASE"/>
    <property type="match status" value="1"/>
</dbReference>
<evidence type="ECO:0000259" key="8">
    <source>
        <dbReference type="PROSITE" id="PS50164"/>
    </source>
</evidence>
<dbReference type="Pfam" id="PF12826">
    <property type="entry name" value="HHH_2"/>
    <property type="match status" value="1"/>
</dbReference>
<dbReference type="AlphaFoldDB" id="A0A1W1UQH0"/>
<reference evidence="11" key="1">
    <citation type="submission" date="2017-04" db="EMBL/GenBank/DDBJ databases">
        <authorList>
            <person name="Varghese N."/>
            <person name="Submissions S."/>
        </authorList>
    </citation>
    <scope>NUCLEOTIDE SEQUENCE [LARGE SCALE GENOMIC DNA]</scope>
    <source>
        <strain evidence="11">DSM 20463</strain>
    </source>
</reference>
<dbReference type="FunFam" id="3.40.1440.10:FF:000001">
    <property type="entry name" value="UvrABC system protein C"/>
    <property type="match status" value="1"/>
</dbReference>
<dbReference type="CDD" id="cd10434">
    <property type="entry name" value="GIY-YIG_UvrC_Cho"/>
    <property type="match status" value="1"/>
</dbReference>
<feature type="domain" description="GIY-YIG" evidence="8">
    <location>
        <begin position="13"/>
        <end position="92"/>
    </location>
</feature>
<dbReference type="PROSITE" id="PS50165">
    <property type="entry name" value="UVRC"/>
    <property type="match status" value="1"/>
</dbReference>
<dbReference type="Gene3D" id="3.40.1440.10">
    <property type="entry name" value="GIY-YIG endonuclease"/>
    <property type="match status" value="1"/>
</dbReference>
<keyword evidence="2 6" id="KW-0227">DNA damage</keyword>
<dbReference type="GO" id="GO:0005737">
    <property type="term" value="C:cytoplasm"/>
    <property type="evidence" value="ECO:0007669"/>
    <property type="project" value="UniProtKB-SubCell"/>
</dbReference>
<dbReference type="RefSeq" id="WP_084230225.1">
    <property type="nucleotide sequence ID" value="NZ_FWWR01000009.1"/>
</dbReference>
<accession>A0A1W1UQH0</accession>
<dbReference type="Pfam" id="PF02151">
    <property type="entry name" value="UVR"/>
    <property type="match status" value="1"/>
</dbReference>
<dbReference type="Gene3D" id="1.10.150.20">
    <property type="entry name" value="5' to 3' exonuclease, C-terminal subdomain"/>
    <property type="match status" value="1"/>
</dbReference>
<dbReference type="Gene3D" id="3.30.420.340">
    <property type="entry name" value="UvrC, RNAse H endonuclease domain"/>
    <property type="match status" value="1"/>
</dbReference>
<dbReference type="OrthoDB" id="9804933at2"/>
<dbReference type="InterPro" id="IPR035901">
    <property type="entry name" value="GIY-YIG_endonuc_sf"/>
</dbReference>
<evidence type="ECO:0000259" key="9">
    <source>
        <dbReference type="PROSITE" id="PS50165"/>
    </source>
</evidence>
<dbReference type="PANTHER" id="PTHR30562:SF1">
    <property type="entry name" value="UVRABC SYSTEM PROTEIN C"/>
    <property type="match status" value="1"/>
</dbReference>
<dbReference type="Pfam" id="PF22920">
    <property type="entry name" value="UvrC_RNaseH"/>
    <property type="match status" value="1"/>
</dbReference>
<feature type="domain" description="UvrC family homology region profile" evidence="9">
    <location>
        <begin position="255"/>
        <end position="491"/>
    </location>
</feature>
<dbReference type="Proteomes" id="UP000192368">
    <property type="component" value="Unassembled WGS sequence"/>
</dbReference>
<dbReference type="InterPro" id="IPR000305">
    <property type="entry name" value="GIY-YIG_endonuc"/>
</dbReference>
<dbReference type="InterPro" id="IPR001162">
    <property type="entry name" value="UvrC_RNase_H_dom"/>
</dbReference>
<sequence>MEDIEGRLKNLPDLPGVYIMKNAQDEVIYVGKAKNLKKRVSQYFGSYGKSYAKVKAMVSHIADFEYIIVENEIESLILESNLIKDNLPKYNILLRDDKQYPYIKITNEKFPRVLKTRKILKDGAKYFGPYPAVTAVNDTIDLINRTYPLRTCSLNLKKDIGKYRPCLNYFIGKCIAPCKGGVDEDKYNKMVEEISNFLEGKDERMILSLKERMLEASKNLEFEKAAMYRDDIQSLEILKEKQIISNTNISENQDIIGIARGIDEVLVQVFFVREGKIIGREHYFMKDYFENQNSEIISAFIKQFYAGVTFIPRELIIESEPEDKKLLEEFLSMRRGHNVEIVVPQRGDKLKLVRMAKQNALEMINKYADKYKKKIEENTKSLEEIKNLINLDRIPQRIEAYDISNTYGIESVGSMVVFENGVSKKSDYRKFKIRTVEGPNDYASMKEVLTRRFKRGIEEKNSNINSSFSKFPDLIMMDGGKGQVNIALKVLSELNIDVPVCGLVKDDFHTTRGIIYQNTEYNLKINSSGYRMIYKIQEEAHRFAINYHRSLREKDIFISELDNIKNIGKVRKQNLMKHFKSIKKIKEASVDELEIVDGMNRTAAESIYQHFHGGLNG</sequence>
<dbReference type="HAMAP" id="MF_00203">
    <property type="entry name" value="UvrC"/>
    <property type="match status" value="1"/>
</dbReference>
<dbReference type="Pfam" id="PF01541">
    <property type="entry name" value="GIY-YIG"/>
    <property type="match status" value="1"/>
</dbReference>
<evidence type="ECO:0000256" key="5">
    <source>
        <dbReference type="ARBA" id="ARBA00023204"/>
    </source>
</evidence>
<dbReference type="SUPFAM" id="SSF47781">
    <property type="entry name" value="RuvA domain 2-like"/>
    <property type="match status" value="1"/>
</dbReference>
<dbReference type="STRING" id="573058.SAMN00017477_0558"/>
<evidence type="ECO:0000256" key="4">
    <source>
        <dbReference type="ARBA" id="ARBA00022881"/>
    </source>
</evidence>
<evidence type="ECO:0000259" key="7">
    <source>
        <dbReference type="PROSITE" id="PS50151"/>
    </source>
</evidence>
<comment type="function">
    <text evidence="6">The UvrABC repair system catalyzes the recognition and processing of DNA lesions. UvrC both incises the 5' and 3' sides of the lesion. The N-terminal half is responsible for the 3' incision and the C-terminal half is responsible for the 5' incision.</text>
</comment>
<dbReference type="GO" id="GO:0009381">
    <property type="term" value="F:excinuclease ABC activity"/>
    <property type="evidence" value="ECO:0007669"/>
    <property type="project" value="UniProtKB-UniRule"/>
</dbReference>
<comment type="similarity">
    <text evidence="6">Belongs to the UvrC family.</text>
</comment>
<dbReference type="GO" id="GO:0003677">
    <property type="term" value="F:DNA binding"/>
    <property type="evidence" value="ECO:0007669"/>
    <property type="project" value="UniProtKB-UniRule"/>
</dbReference>
<evidence type="ECO:0000256" key="1">
    <source>
        <dbReference type="ARBA" id="ARBA00022490"/>
    </source>
</evidence>
<dbReference type="SUPFAM" id="SSF46600">
    <property type="entry name" value="C-terminal UvrC-binding domain of UvrB"/>
    <property type="match status" value="1"/>
</dbReference>
<evidence type="ECO:0000256" key="6">
    <source>
        <dbReference type="HAMAP-Rule" id="MF_00203"/>
    </source>
</evidence>
<evidence type="ECO:0000256" key="3">
    <source>
        <dbReference type="ARBA" id="ARBA00022769"/>
    </source>
</evidence>
<dbReference type="Pfam" id="PF08459">
    <property type="entry name" value="UvrC_RNaseH_dom"/>
    <property type="match status" value="1"/>
</dbReference>
<dbReference type="Gene3D" id="4.10.860.10">
    <property type="entry name" value="UVR domain"/>
    <property type="match status" value="1"/>
</dbReference>
<name>A0A1W1UQH0_PEPAS</name>
<feature type="domain" description="UVR" evidence="7">
    <location>
        <begin position="203"/>
        <end position="238"/>
    </location>
</feature>
<dbReference type="InterPro" id="IPR036876">
    <property type="entry name" value="UVR_dom_sf"/>
</dbReference>
<keyword evidence="3 6" id="KW-0228">DNA excision</keyword>
<evidence type="ECO:0000256" key="2">
    <source>
        <dbReference type="ARBA" id="ARBA00022763"/>
    </source>
</evidence>
<dbReference type="GO" id="GO:0006289">
    <property type="term" value="P:nucleotide-excision repair"/>
    <property type="evidence" value="ECO:0007669"/>
    <property type="project" value="UniProtKB-UniRule"/>
</dbReference>
<gene>
    <name evidence="6" type="primary">uvrC</name>
    <name evidence="10" type="ORF">SAMN00017477_0558</name>
</gene>
<dbReference type="InterPro" id="IPR004791">
    <property type="entry name" value="UvrC"/>
</dbReference>
<dbReference type="InterPro" id="IPR041663">
    <property type="entry name" value="DisA/LigA_HHH"/>
</dbReference>
<comment type="subunit">
    <text evidence="6">Interacts with UvrB in an incision complex.</text>
</comment>
<dbReference type="InterPro" id="IPR010994">
    <property type="entry name" value="RuvA_2-like"/>
</dbReference>
<keyword evidence="1 6" id="KW-0963">Cytoplasm</keyword>
<keyword evidence="11" id="KW-1185">Reference proteome</keyword>
<evidence type="ECO:0000313" key="11">
    <source>
        <dbReference type="Proteomes" id="UP000192368"/>
    </source>
</evidence>
<dbReference type="InterPro" id="IPR001943">
    <property type="entry name" value="UVR_dom"/>
</dbReference>
<dbReference type="PROSITE" id="PS50151">
    <property type="entry name" value="UVR"/>
    <property type="match status" value="1"/>
</dbReference>
<dbReference type="EMBL" id="FWWR01000009">
    <property type="protein sequence ID" value="SMB83388.1"/>
    <property type="molecule type" value="Genomic_DNA"/>
</dbReference>
<keyword evidence="6" id="KW-0742">SOS response</keyword>
<dbReference type="PROSITE" id="PS50164">
    <property type="entry name" value="GIY_YIG"/>
    <property type="match status" value="1"/>
</dbReference>
<dbReference type="InterPro" id="IPR050066">
    <property type="entry name" value="UvrABC_protein_C"/>
</dbReference>
<dbReference type="InterPro" id="IPR047296">
    <property type="entry name" value="GIY-YIG_UvrC_Cho"/>
</dbReference>
<protein>
    <recommendedName>
        <fullName evidence="6">UvrABC system protein C</fullName>
        <shortName evidence="6">Protein UvrC</shortName>
    </recommendedName>
    <alternativeName>
        <fullName evidence="6">Excinuclease ABC subunit C</fullName>
    </alternativeName>
</protein>
<organism evidence="10 11">
    <name type="scientific">Peptoniphilus asaccharolyticus DSM 20463</name>
    <dbReference type="NCBI Taxonomy" id="573058"/>
    <lineage>
        <taxon>Bacteria</taxon>
        <taxon>Bacillati</taxon>
        <taxon>Bacillota</taxon>
        <taxon>Tissierellia</taxon>
        <taxon>Tissierellales</taxon>
        <taxon>Peptoniphilaceae</taxon>
        <taxon>Peptoniphilus</taxon>
    </lineage>
</organism>
<dbReference type="SMART" id="SM00465">
    <property type="entry name" value="GIYc"/>
    <property type="match status" value="1"/>
</dbReference>
<evidence type="ECO:0000313" key="10">
    <source>
        <dbReference type="EMBL" id="SMB83388.1"/>
    </source>
</evidence>
<proteinExistence type="inferred from homology"/>
<dbReference type="GO" id="GO:0009432">
    <property type="term" value="P:SOS response"/>
    <property type="evidence" value="ECO:0007669"/>
    <property type="project" value="UniProtKB-UniRule"/>
</dbReference>
<dbReference type="InterPro" id="IPR038476">
    <property type="entry name" value="UvrC_RNase_H_dom_sf"/>
</dbReference>
<keyword evidence="4 6" id="KW-0267">Excision nuclease</keyword>
<keyword evidence="5 6" id="KW-0234">DNA repair</keyword>